<evidence type="ECO:0008006" key="5">
    <source>
        <dbReference type="Google" id="ProtNLM"/>
    </source>
</evidence>
<feature type="transmembrane region" description="Helical" evidence="1">
    <location>
        <begin position="413"/>
        <end position="431"/>
    </location>
</feature>
<dbReference type="Proteomes" id="UP000177122">
    <property type="component" value="Unassembled WGS sequence"/>
</dbReference>
<feature type="signal peptide" evidence="2">
    <location>
        <begin position="1"/>
        <end position="23"/>
    </location>
</feature>
<keyword evidence="1" id="KW-0812">Transmembrane</keyword>
<protein>
    <recommendedName>
        <fullName evidence="5">Abnormal spindle-like microcephaly-associated protein ASH domain-containing protein</fullName>
    </recommendedName>
</protein>
<dbReference type="Gene3D" id="2.60.40.10">
    <property type="entry name" value="Immunoglobulins"/>
    <property type="match status" value="2"/>
</dbReference>
<proteinExistence type="predicted"/>
<evidence type="ECO:0000313" key="4">
    <source>
        <dbReference type="Proteomes" id="UP000177122"/>
    </source>
</evidence>
<name>A0A1G2CX32_9BACT</name>
<feature type="transmembrane region" description="Helical" evidence="1">
    <location>
        <begin position="438"/>
        <end position="457"/>
    </location>
</feature>
<gene>
    <name evidence="3" type="ORF">A2845_04065</name>
</gene>
<accession>A0A1G2CX32</accession>
<reference evidence="3 4" key="1">
    <citation type="journal article" date="2016" name="Nat. Commun.">
        <title>Thousands of microbial genomes shed light on interconnected biogeochemical processes in an aquifer system.</title>
        <authorList>
            <person name="Anantharaman K."/>
            <person name="Brown C.T."/>
            <person name="Hug L.A."/>
            <person name="Sharon I."/>
            <person name="Castelle C.J."/>
            <person name="Probst A.J."/>
            <person name="Thomas B.C."/>
            <person name="Singh A."/>
            <person name="Wilkins M.J."/>
            <person name="Karaoz U."/>
            <person name="Brodie E.L."/>
            <person name="Williams K.H."/>
            <person name="Hubbard S.S."/>
            <person name="Banfield J.F."/>
        </authorList>
    </citation>
    <scope>NUCLEOTIDE SEQUENCE [LARGE SCALE GENOMIC DNA]</scope>
</reference>
<feature type="chain" id="PRO_5009582430" description="Abnormal spindle-like microcephaly-associated protein ASH domain-containing protein" evidence="2">
    <location>
        <begin position="24"/>
        <end position="1146"/>
    </location>
</feature>
<evidence type="ECO:0000256" key="1">
    <source>
        <dbReference type="SAM" id="Phobius"/>
    </source>
</evidence>
<dbReference type="AlphaFoldDB" id="A0A1G2CX32"/>
<keyword evidence="1" id="KW-0472">Membrane</keyword>
<dbReference type="EMBL" id="MHLI01000006">
    <property type="protein sequence ID" value="OGZ05949.1"/>
    <property type="molecule type" value="Genomic_DNA"/>
</dbReference>
<dbReference type="NCBIfam" id="NF012200">
    <property type="entry name" value="choice_anch_D"/>
    <property type="match status" value="2"/>
</dbReference>
<organism evidence="3 4">
    <name type="scientific">Candidatus Lloydbacteria bacterium RIFCSPHIGHO2_01_FULL_49_22</name>
    <dbReference type="NCBI Taxonomy" id="1798658"/>
    <lineage>
        <taxon>Bacteria</taxon>
        <taxon>Candidatus Lloydiibacteriota</taxon>
    </lineage>
</organism>
<dbReference type="InterPro" id="IPR013783">
    <property type="entry name" value="Ig-like_fold"/>
</dbReference>
<sequence length="1146" mass="119166">MHIFFKSLVVGALSLSIPFFVSAEEIQPIVPVSQILTDTNEMKPIVLATVNLQNATSTQEGHTFTISFDLTNRVGVQPGVKYSVVLIKETAVGQTIVDEHVYDETINLGENSSVHKVVNYAPPTNIVGEYLLFISSENTSGFPFGQATLGKVILKRSDAAQNPIVIDTVSCYLTVEGEKDQPHYAPRQGVDISIVEKLQSNCIVENTSNVPTTATPSFVTRTRSNFGEIVSTQGGDMNAVIFAPNEKKTIVTSLPISLTPQSYNVNLKYGATSNEISYHYVIQGAGGTIQNILLDKDAYVKGETANISFMWSPSADGFPYSRQGASTQLTSPSFAISLVDETGNSCANSFNQPLLSDDILVQAKIAIISSCIHPRANVTLADAKLGVLAQMSFETATTPSPSIPQKETNTKNILAVMLVILLSVIFAFLIYRNKKVHSLPVGPLVLLFVIGFMFTHAEIARADTFYTGFTGTTLVNVSLNKTSYAPGEPMTITGSITVAGCANSGDWYLLKYGVDLAVGPFTGAYLISQRIAGGSTIFSSATVPAPLLAGSHRVNFLTTTGWVVSKSYFLPFTVNTPSCTGATPCGTPGSCFAKSGCNNVCGSTAVNDCAGTCGGGAVDYNGAVAGCGFPACTGATPCGTPGSCFAKSGCDNVCGSTAVNDCAGTCGGRATDYNGAVAGCGGPLSITANPVAPITLPTTTFTSTYSLTNGTSANTNCRLLDNASNPLTGYTPCSGSIAYNTPASPGAYGYNVQAFKSLTGEIKTSAFTVTVNGAGCSATTIENCALPATATGGNAGSCNSGYVGSCNFSCMNRVWSSNSNSCTLIPAPIVTATINGAATASIGSGAPFTLAMTSSGVGGGTCSWSRSSVANNLGGDFGFAAIPTANGGPQQFNTNNVFSGWRGPTKVTWIFKCDNGFGLSTSRSVELTIAAPVPAITINPINNLLFGDVPLNNTRIRTFTITNTGDIGSWLIGTVTTGNPRFVCTERCTYDLGAGEVQTVTVIFTPGVVGPISASVLFNGNPSPTLISSGNGIAPVIIVPASVDFGNVPIIRTKDLSFVIKNIGTVDLGLTTFWGYNAPYTCISMATCAQNGINLAPNVVNTVTLRFSPTAAIVYPTQIGTLSGQPLYAIPISGTGVQPVFNVKEQ</sequence>
<keyword evidence="1" id="KW-1133">Transmembrane helix</keyword>
<keyword evidence="2" id="KW-0732">Signal</keyword>
<evidence type="ECO:0000256" key="2">
    <source>
        <dbReference type="SAM" id="SignalP"/>
    </source>
</evidence>
<comment type="caution">
    <text evidence="3">The sequence shown here is derived from an EMBL/GenBank/DDBJ whole genome shotgun (WGS) entry which is preliminary data.</text>
</comment>
<evidence type="ECO:0000313" key="3">
    <source>
        <dbReference type="EMBL" id="OGZ05949.1"/>
    </source>
</evidence>